<comment type="caution">
    <text evidence="1">The sequence shown here is derived from an EMBL/GenBank/DDBJ whole genome shotgun (WGS) entry which is preliminary data.</text>
</comment>
<reference evidence="1 2" key="1">
    <citation type="submission" date="2021-01" db="EMBL/GenBank/DDBJ databases">
        <title>Whole genome shotgun sequence of Actinoplanes deccanensis NBRC 13994.</title>
        <authorList>
            <person name="Komaki H."/>
            <person name="Tamura T."/>
        </authorList>
    </citation>
    <scope>NUCLEOTIDE SEQUENCE [LARGE SCALE GENOMIC DNA]</scope>
    <source>
        <strain evidence="1 2">NBRC 13994</strain>
    </source>
</reference>
<dbReference type="PROSITE" id="PS51257">
    <property type="entry name" value="PROKAR_LIPOPROTEIN"/>
    <property type="match status" value="1"/>
</dbReference>
<sequence length="220" mass="24103">MHRRHLLGLAALGLLSACGEKQPTPKPAATKREATAGDYDWFTQVQDLRKGYCFLWVANTKPQEALRRTRGKELERIAWRQLVGAGDGQRVPGDKYFFGVTRIDTWSLVIEDNGTLGLADQLLSELSVGTRLVCNYREAGGRGRFLVVADRVVELEFDPGNAGKRLGTRAADLAPEIAEVGFTAGDSQAAAFALAERLTGVPLTLDLLQERTYLFSAAPR</sequence>
<organism evidence="1 2">
    <name type="scientific">Paractinoplanes deccanensis</name>
    <dbReference type="NCBI Taxonomy" id="113561"/>
    <lineage>
        <taxon>Bacteria</taxon>
        <taxon>Bacillati</taxon>
        <taxon>Actinomycetota</taxon>
        <taxon>Actinomycetes</taxon>
        <taxon>Micromonosporales</taxon>
        <taxon>Micromonosporaceae</taxon>
        <taxon>Paractinoplanes</taxon>
    </lineage>
</organism>
<accession>A0ABQ3YFZ8</accession>
<dbReference type="RefSeq" id="WP_203774390.1">
    <property type="nucleotide sequence ID" value="NZ_BAAABO010000003.1"/>
</dbReference>
<dbReference type="EMBL" id="BOMI01000154">
    <property type="protein sequence ID" value="GID78917.1"/>
    <property type="molecule type" value="Genomic_DNA"/>
</dbReference>
<name>A0ABQ3YFZ8_9ACTN</name>
<dbReference type="Proteomes" id="UP000609879">
    <property type="component" value="Unassembled WGS sequence"/>
</dbReference>
<keyword evidence="2" id="KW-1185">Reference proteome</keyword>
<gene>
    <name evidence="1" type="ORF">Ade02nite_75580</name>
</gene>
<protein>
    <submittedName>
        <fullName evidence="1">Uncharacterized protein</fullName>
    </submittedName>
</protein>
<evidence type="ECO:0000313" key="2">
    <source>
        <dbReference type="Proteomes" id="UP000609879"/>
    </source>
</evidence>
<dbReference type="InterPro" id="IPR045592">
    <property type="entry name" value="DUF6461"/>
</dbReference>
<dbReference type="Pfam" id="PF20062">
    <property type="entry name" value="DUF6461"/>
    <property type="match status" value="1"/>
</dbReference>
<proteinExistence type="predicted"/>
<evidence type="ECO:0000313" key="1">
    <source>
        <dbReference type="EMBL" id="GID78917.1"/>
    </source>
</evidence>